<protein>
    <submittedName>
        <fullName evidence="2">Uncharacterized protein</fullName>
    </submittedName>
</protein>
<accession>A0A166AWS9</accession>
<dbReference type="AlphaFoldDB" id="A0A166AWS9"/>
<feature type="compositionally biased region" description="Polar residues" evidence="1">
    <location>
        <begin position="78"/>
        <end position="89"/>
    </location>
</feature>
<organism evidence="2 3">
    <name type="scientific">Athelia psychrophila</name>
    <dbReference type="NCBI Taxonomy" id="1759441"/>
    <lineage>
        <taxon>Eukaryota</taxon>
        <taxon>Fungi</taxon>
        <taxon>Dikarya</taxon>
        <taxon>Basidiomycota</taxon>
        <taxon>Agaricomycotina</taxon>
        <taxon>Agaricomycetes</taxon>
        <taxon>Agaricomycetidae</taxon>
        <taxon>Atheliales</taxon>
        <taxon>Atheliaceae</taxon>
        <taxon>Athelia</taxon>
    </lineage>
</organism>
<proteinExistence type="predicted"/>
<evidence type="ECO:0000256" key="1">
    <source>
        <dbReference type="SAM" id="MobiDB-lite"/>
    </source>
</evidence>
<name>A0A166AWS9_9AGAM</name>
<dbReference type="Proteomes" id="UP000076532">
    <property type="component" value="Unassembled WGS sequence"/>
</dbReference>
<dbReference type="EMBL" id="KV417653">
    <property type="protein sequence ID" value="KZP12038.1"/>
    <property type="molecule type" value="Genomic_DNA"/>
</dbReference>
<reference evidence="2 3" key="1">
    <citation type="journal article" date="2016" name="Mol. Biol. Evol.">
        <title>Comparative Genomics of Early-Diverging Mushroom-Forming Fungi Provides Insights into the Origins of Lignocellulose Decay Capabilities.</title>
        <authorList>
            <person name="Nagy L.G."/>
            <person name="Riley R."/>
            <person name="Tritt A."/>
            <person name="Adam C."/>
            <person name="Daum C."/>
            <person name="Floudas D."/>
            <person name="Sun H."/>
            <person name="Yadav J.S."/>
            <person name="Pangilinan J."/>
            <person name="Larsson K.H."/>
            <person name="Matsuura K."/>
            <person name="Barry K."/>
            <person name="Labutti K."/>
            <person name="Kuo R."/>
            <person name="Ohm R.A."/>
            <person name="Bhattacharya S.S."/>
            <person name="Shirouzu T."/>
            <person name="Yoshinaga Y."/>
            <person name="Martin F.M."/>
            <person name="Grigoriev I.V."/>
            <person name="Hibbett D.S."/>
        </authorList>
    </citation>
    <scope>NUCLEOTIDE SEQUENCE [LARGE SCALE GENOMIC DNA]</scope>
    <source>
        <strain evidence="2 3">CBS 109695</strain>
    </source>
</reference>
<feature type="region of interest" description="Disordered" evidence="1">
    <location>
        <begin position="49"/>
        <end position="89"/>
    </location>
</feature>
<keyword evidence="3" id="KW-1185">Reference proteome</keyword>
<evidence type="ECO:0000313" key="3">
    <source>
        <dbReference type="Proteomes" id="UP000076532"/>
    </source>
</evidence>
<evidence type="ECO:0000313" key="2">
    <source>
        <dbReference type="EMBL" id="KZP12038.1"/>
    </source>
</evidence>
<sequence length="89" mass="10063">MFANTITKLAETLVGSCELPRLQVLFPGRTIEADAYSLTPAPCRCSPWARRSRSRHLRQNPCSPPRHQREPHPDPILISTTSRSTRLGR</sequence>
<gene>
    <name evidence="2" type="ORF">FIBSPDRAFT_170368</name>
</gene>